<dbReference type="SUPFAM" id="SSF47769">
    <property type="entry name" value="SAM/Pointed domain"/>
    <property type="match status" value="1"/>
</dbReference>
<protein>
    <recommendedName>
        <fullName evidence="2">PNT domain-containing protein</fullName>
    </recommendedName>
</protein>
<dbReference type="InterPro" id="IPR013761">
    <property type="entry name" value="SAM/pointed_sf"/>
</dbReference>
<dbReference type="InterPro" id="IPR003118">
    <property type="entry name" value="Pointed_dom"/>
</dbReference>
<evidence type="ECO:0000313" key="4">
    <source>
        <dbReference type="Proteomes" id="UP000663868"/>
    </source>
</evidence>
<comment type="caution">
    <text evidence="3">The sequence shown here is derived from an EMBL/GenBank/DDBJ whole genome shotgun (WGS) entry which is preliminary data.</text>
</comment>
<evidence type="ECO:0000313" key="3">
    <source>
        <dbReference type="EMBL" id="CAF3611496.1"/>
    </source>
</evidence>
<dbReference type="Gene3D" id="1.10.150.50">
    <property type="entry name" value="Transcription Factor, Ets-1"/>
    <property type="match status" value="1"/>
</dbReference>
<evidence type="ECO:0000256" key="1">
    <source>
        <dbReference type="SAM" id="MobiDB-lite"/>
    </source>
</evidence>
<dbReference type="Pfam" id="PF02198">
    <property type="entry name" value="SAM_PNT"/>
    <property type="match status" value="1"/>
</dbReference>
<dbReference type="AlphaFoldDB" id="A0A818NYU6"/>
<feature type="compositionally biased region" description="Low complexity" evidence="1">
    <location>
        <begin position="1"/>
        <end position="14"/>
    </location>
</feature>
<gene>
    <name evidence="3" type="ORF">KXQ929_LOCUS5663</name>
</gene>
<reference evidence="3" key="1">
    <citation type="submission" date="2021-02" db="EMBL/GenBank/DDBJ databases">
        <authorList>
            <person name="Nowell W R."/>
        </authorList>
    </citation>
    <scope>NUCLEOTIDE SEQUENCE</scope>
</reference>
<feature type="domain" description="PNT" evidence="2">
    <location>
        <begin position="28"/>
        <end position="112"/>
    </location>
</feature>
<dbReference type="GO" id="GO:0043565">
    <property type="term" value="F:sequence-specific DNA binding"/>
    <property type="evidence" value="ECO:0007669"/>
    <property type="project" value="InterPro"/>
</dbReference>
<feature type="compositionally biased region" description="Low complexity" evidence="1">
    <location>
        <begin position="338"/>
        <end position="355"/>
    </location>
</feature>
<sequence>MTHMTTTTSTPNATAMGNGNKKGMATSFSAGDIDRHGSKLLDNKDVTKWTSVEVQHWIKEQCRNYELKKATAEKFEMNGQALALLTKHDFLRRSPDGGEILYYSLQRLINPNKGDSVRLEQNGFKNGSHSPRPKIVELSPDDEESQNEVDASSPKPIIEEPDDPPKIRKSQSHTPRNNFQHYPPHGHPFFFSQGHVAPAVMTMPAGTAAAFFHTHHQQQQRRQGIPEEFIHAQHPNIHPGHVLHPHLFQQYNPMMTARGILIEVMDDVDPTQFSSDGANGAPFDANEGIFMVSINGQRYVMNESQVRQLVTEVYQQQAYQETQQQQQQQQHYQQQQQYFQQQQQHYQQQQQQQPQQPQPHPHPHPHPHYPHQQYYPHQQQPQYPPHTQHPQRPVLDPRFPQHPSPTAPPPPAPQRF</sequence>
<dbReference type="SMART" id="SM00251">
    <property type="entry name" value="SAM_PNT"/>
    <property type="match status" value="1"/>
</dbReference>
<feature type="region of interest" description="Disordered" evidence="1">
    <location>
        <begin position="114"/>
        <end position="185"/>
    </location>
</feature>
<evidence type="ECO:0000259" key="2">
    <source>
        <dbReference type="PROSITE" id="PS51433"/>
    </source>
</evidence>
<feature type="region of interest" description="Disordered" evidence="1">
    <location>
        <begin position="1"/>
        <end position="28"/>
    </location>
</feature>
<organism evidence="3 4">
    <name type="scientific">Adineta steineri</name>
    <dbReference type="NCBI Taxonomy" id="433720"/>
    <lineage>
        <taxon>Eukaryota</taxon>
        <taxon>Metazoa</taxon>
        <taxon>Spiralia</taxon>
        <taxon>Gnathifera</taxon>
        <taxon>Rotifera</taxon>
        <taxon>Eurotatoria</taxon>
        <taxon>Bdelloidea</taxon>
        <taxon>Adinetida</taxon>
        <taxon>Adinetidae</taxon>
        <taxon>Adineta</taxon>
    </lineage>
</organism>
<feature type="compositionally biased region" description="Pro residues" evidence="1">
    <location>
        <begin position="400"/>
        <end position="416"/>
    </location>
</feature>
<accession>A0A818NYU6</accession>
<dbReference type="PROSITE" id="PS51433">
    <property type="entry name" value="PNT"/>
    <property type="match status" value="1"/>
</dbReference>
<feature type="region of interest" description="Disordered" evidence="1">
    <location>
        <begin position="338"/>
        <end position="416"/>
    </location>
</feature>
<name>A0A818NYU6_9BILA</name>
<dbReference type="Proteomes" id="UP000663868">
    <property type="component" value="Unassembled WGS sequence"/>
</dbReference>
<dbReference type="EMBL" id="CAJOBB010000210">
    <property type="protein sequence ID" value="CAF3611496.1"/>
    <property type="molecule type" value="Genomic_DNA"/>
</dbReference>
<feature type="compositionally biased region" description="Low complexity" evidence="1">
    <location>
        <begin position="370"/>
        <end position="391"/>
    </location>
</feature>
<proteinExistence type="predicted"/>